<dbReference type="AlphaFoldDB" id="A0A7G5DX95"/>
<feature type="signal peptide" evidence="1">
    <location>
        <begin position="1"/>
        <end position="27"/>
    </location>
</feature>
<evidence type="ECO:0000313" key="4">
    <source>
        <dbReference type="Proteomes" id="UP000515450"/>
    </source>
</evidence>
<dbReference type="InterPro" id="IPR007921">
    <property type="entry name" value="CHAP_dom"/>
</dbReference>
<proteinExistence type="predicted"/>
<protein>
    <submittedName>
        <fullName evidence="3">CHAP domain-containing protein</fullName>
    </submittedName>
</protein>
<feature type="domain" description="Peptidase C51" evidence="2">
    <location>
        <begin position="99"/>
        <end position="181"/>
    </location>
</feature>
<reference evidence="3 4" key="1">
    <citation type="journal article" date="2020" name="G3 (Bethesda)">
        <title>CeMbio - The Caenorhabditis elegans Microbiome Resource.</title>
        <authorList>
            <person name="Dirksen P."/>
            <person name="Assie A."/>
            <person name="Zimmermann J."/>
            <person name="Zhang F."/>
            <person name="Tietje A.M."/>
            <person name="Marsh S.A."/>
            <person name="Felix M.A."/>
            <person name="Shapira M."/>
            <person name="Kaleta C."/>
            <person name="Schulenburg H."/>
            <person name="Samuel B."/>
        </authorList>
    </citation>
    <scope>NUCLEOTIDE SEQUENCE [LARGE SCALE GENOMIC DNA]</scope>
    <source>
        <strain evidence="3 4">BIGb0170</strain>
    </source>
</reference>
<name>A0A7G5DX95_9SPHI</name>
<evidence type="ECO:0000256" key="1">
    <source>
        <dbReference type="SAM" id="SignalP"/>
    </source>
</evidence>
<dbReference type="EMBL" id="CP058555">
    <property type="protein sequence ID" value="QMV66370.1"/>
    <property type="molecule type" value="Genomic_DNA"/>
</dbReference>
<organism evidence="3 4">
    <name type="scientific">Sphingobacterium paramultivorum</name>
    <dbReference type="NCBI Taxonomy" id="2886510"/>
    <lineage>
        <taxon>Bacteria</taxon>
        <taxon>Pseudomonadati</taxon>
        <taxon>Bacteroidota</taxon>
        <taxon>Sphingobacteriia</taxon>
        <taxon>Sphingobacteriales</taxon>
        <taxon>Sphingobacteriaceae</taxon>
        <taxon>Sphingobacterium</taxon>
    </lineage>
</organism>
<keyword evidence="4" id="KW-1185">Reference proteome</keyword>
<dbReference type="RefSeq" id="WP_159727969.1">
    <property type="nucleotide sequence ID" value="NZ_CP058555.1"/>
</dbReference>
<keyword evidence="1" id="KW-0732">Signal</keyword>
<dbReference type="Proteomes" id="UP000515450">
    <property type="component" value="Chromosome"/>
</dbReference>
<feature type="chain" id="PRO_5028884198" evidence="1">
    <location>
        <begin position="28"/>
        <end position="210"/>
    </location>
</feature>
<sequence length="210" mass="23100">MAKMRYLFFGFLSVAVLFLGGAGNAAIADKEQSGSYAELPSTSPGLEQVDDPSVKRYASSGVRERIVDIAVHEIGVQEATGNNDGKRVEEYLAYTGLGKGDAWCAAFVSWCYGQTGLAVPRNAWSPALFPMARRYTAQQIRQGTVRQADLFAIYSPNLQRINHVGIVRKKEGSWILTVEGNSADQVLSKRRPLITIYAFSNWLDCGEGIW</sequence>
<accession>A0A7G5DX95</accession>
<evidence type="ECO:0000259" key="2">
    <source>
        <dbReference type="Pfam" id="PF05257"/>
    </source>
</evidence>
<dbReference type="Pfam" id="PF05257">
    <property type="entry name" value="CHAP"/>
    <property type="match status" value="1"/>
</dbReference>
<gene>
    <name evidence="3" type="ORF">HS960_01245</name>
</gene>
<evidence type="ECO:0000313" key="3">
    <source>
        <dbReference type="EMBL" id="QMV66370.1"/>
    </source>
</evidence>
<dbReference type="Gene3D" id="3.90.1720.10">
    <property type="entry name" value="endopeptidase domain like (from Nostoc punctiforme)"/>
    <property type="match status" value="1"/>
</dbReference>